<feature type="transmembrane region" description="Helical" evidence="1">
    <location>
        <begin position="219"/>
        <end position="239"/>
    </location>
</feature>
<dbReference type="Pfam" id="PF00892">
    <property type="entry name" value="EamA"/>
    <property type="match status" value="1"/>
</dbReference>
<evidence type="ECO:0000259" key="2">
    <source>
        <dbReference type="Pfam" id="PF00892"/>
    </source>
</evidence>
<dbReference type="InterPro" id="IPR000620">
    <property type="entry name" value="EamA_dom"/>
</dbReference>
<feature type="transmembrane region" description="Helical" evidence="1">
    <location>
        <begin position="273"/>
        <end position="291"/>
    </location>
</feature>
<dbReference type="InterPro" id="IPR037185">
    <property type="entry name" value="EmrE-like"/>
</dbReference>
<dbReference type="EMBL" id="BJCL01000002">
    <property type="protein sequence ID" value="GCL62072.1"/>
    <property type="molecule type" value="Genomic_DNA"/>
</dbReference>
<dbReference type="PANTHER" id="PTHR22911">
    <property type="entry name" value="ACYL-MALONYL CONDENSING ENZYME-RELATED"/>
    <property type="match status" value="1"/>
</dbReference>
<evidence type="ECO:0000313" key="4">
    <source>
        <dbReference type="Proteomes" id="UP000301751"/>
    </source>
</evidence>
<proteinExistence type="predicted"/>
<keyword evidence="1" id="KW-0472">Membrane</keyword>
<feature type="transmembrane region" description="Helical" evidence="1">
    <location>
        <begin position="184"/>
        <end position="207"/>
    </location>
</feature>
<dbReference type="OrthoDB" id="148351at2"/>
<sequence length="296" mass="31447">MTEPPGLAPDDRHRINRQGIGWMLLAMTAFMANDALVKAVGARVPAAQLIVVRGMVAISLICLVAWRMGVLGQVRSLLHRGVLGRAACEGAGTFLYLAALFNLPLANVTAINLSAPLFVALLAWLLLGEAVHRSRWAAIGGGFIGVLLVVQPQAGQFNQHAWLAVAATVLYSVRDLLTRSLPPAVPSILVTLATAGTVWALACAVLLVQGPVPMAGRDIGLLALAAVFLSTGYFAIIAATRQAELSVVAPFRYVGLLWALLLGWVVWGDVPNLLAWVGMVCLVAAGLAMVWQQRRR</sequence>
<evidence type="ECO:0000313" key="3">
    <source>
        <dbReference type="EMBL" id="GCL62072.1"/>
    </source>
</evidence>
<feature type="domain" description="EamA" evidence="2">
    <location>
        <begin position="19"/>
        <end position="150"/>
    </location>
</feature>
<dbReference type="Proteomes" id="UP000301751">
    <property type="component" value="Unassembled WGS sequence"/>
</dbReference>
<feature type="transmembrane region" description="Helical" evidence="1">
    <location>
        <begin position="251"/>
        <end position="267"/>
    </location>
</feature>
<feature type="transmembrane region" description="Helical" evidence="1">
    <location>
        <begin position="46"/>
        <end position="70"/>
    </location>
</feature>
<reference evidence="4" key="1">
    <citation type="submission" date="2019-03" db="EMBL/GenBank/DDBJ databases">
        <title>Aquabacterium pictum sp.nov., the first bacteriochlorophyll a-containing freshwater bacterium in the genus Aquabacterium of the class Betaproteobacteria.</title>
        <authorList>
            <person name="Hirose S."/>
            <person name="Tank M."/>
            <person name="Hara E."/>
            <person name="Tamaki H."/>
            <person name="Takaichi S."/>
            <person name="Haruta S."/>
            <person name="Hanada S."/>
        </authorList>
    </citation>
    <scope>NUCLEOTIDE SEQUENCE [LARGE SCALE GENOMIC DNA]</scope>
    <source>
        <strain evidence="4">W35</strain>
    </source>
</reference>
<dbReference type="GO" id="GO:0016020">
    <property type="term" value="C:membrane"/>
    <property type="evidence" value="ECO:0007669"/>
    <property type="project" value="InterPro"/>
</dbReference>
<feature type="transmembrane region" description="Helical" evidence="1">
    <location>
        <begin position="20"/>
        <end position="40"/>
    </location>
</feature>
<dbReference type="RefSeq" id="WP_137731818.1">
    <property type="nucleotide sequence ID" value="NZ_BJCL01000002.1"/>
</dbReference>
<keyword evidence="1" id="KW-1133">Transmembrane helix</keyword>
<keyword evidence="1" id="KW-0812">Transmembrane</keyword>
<comment type="caution">
    <text evidence="3">The sequence shown here is derived from an EMBL/GenBank/DDBJ whole genome shotgun (WGS) entry which is preliminary data.</text>
</comment>
<dbReference type="AlphaFoldDB" id="A0A480APR0"/>
<gene>
    <name evidence="3" type="ORF">AQPW35_11530</name>
</gene>
<dbReference type="SUPFAM" id="SSF103481">
    <property type="entry name" value="Multidrug resistance efflux transporter EmrE"/>
    <property type="match status" value="2"/>
</dbReference>
<accession>A0A480APR0</accession>
<protein>
    <submittedName>
        <fullName evidence="3">Membrane protein</fullName>
    </submittedName>
</protein>
<keyword evidence="4" id="KW-1185">Reference proteome</keyword>
<organism evidence="3 4">
    <name type="scientific">Pseudaquabacterium pictum</name>
    <dbReference type="NCBI Taxonomy" id="2315236"/>
    <lineage>
        <taxon>Bacteria</taxon>
        <taxon>Pseudomonadati</taxon>
        <taxon>Pseudomonadota</taxon>
        <taxon>Betaproteobacteria</taxon>
        <taxon>Burkholderiales</taxon>
        <taxon>Sphaerotilaceae</taxon>
        <taxon>Pseudaquabacterium</taxon>
    </lineage>
</organism>
<name>A0A480APR0_9BURK</name>
<evidence type="ECO:0000256" key="1">
    <source>
        <dbReference type="SAM" id="Phobius"/>
    </source>
</evidence>
<dbReference type="PANTHER" id="PTHR22911:SF135">
    <property type="entry name" value="BLR4310 PROTEIN"/>
    <property type="match status" value="1"/>
</dbReference>
<feature type="transmembrane region" description="Helical" evidence="1">
    <location>
        <begin position="109"/>
        <end position="127"/>
    </location>
</feature>